<feature type="signal peptide" evidence="3">
    <location>
        <begin position="1"/>
        <end position="20"/>
    </location>
</feature>
<evidence type="ECO:0000259" key="4">
    <source>
        <dbReference type="Pfam" id="PF09375"/>
    </source>
</evidence>
<evidence type="ECO:0000256" key="2">
    <source>
        <dbReference type="ARBA" id="ARBA00022729"/>
    </source>
</evidence>
<dbReference type="InterPro" id="IPR038352">
    <property type="entry name" value="Imelysin_sf"/>
</dbReference>
<gene>
    <name evidence="5" type="ORF">H6A34_12425</name>
</gene>
<name>A0A938WV97_9BACT</name>
<comment type="subcellular location">
    <subcellularLocation>
        <location evidence="1">Cell envelope</location>
    </subcellularLocation>
</comment>
<dbReference type="RefSeq" id="WP_205105779.1">
    <property type="nucleotide sequence ID" value="NZ_JACJJG010000111.1"/>
</dbReference>
<keyword evidence="2 3" id="KW-0732">Signal</keyword>
<dbReference type="Proteomes" id="UP000706891">
    <property type="component" value="Unassembled WGS sequence"/>
</dbReference>
<dbReference type="AlphaFoldDB" id="A0A938WV97"/>
<dbReference type="InterPro" id="IPR018976">
    <property type="entry name" value="Imelysin-like"/>
</dbReference>
<dbReference type="InterPro" id="IPR034982">
    <property type="entry name" value="Imelysin-like_IrpA"/>
</dbReference>
<evidence type="ECO:0000313" key="6">
    <source>
        <dbReference type="Proteomes" id="UP000706891"/>
    </source>
</evidence>
<organism evidence="5 6">
    <name type="scientific">Marseilla massiliensis</name>
    <dbReference type="NCBI Taxonomy" id="1841864"/>
    <lineage>
        <taxon>Bacteria</taxon>
        <taxon>Pseudomonadati</taxon>
        <taxon>Bacteroidota</taxon>
        <taxon>Bacteroidia</taxon>
        <taxon>Bacteroidales</taxon>
        <taxon>Prevotellaceae</taxon>
        <taxon>Marseilla</taxon>
    </lineage>
</organism>
<accession>A0A938WV97</accession>
<dbReference type="PROSITE" id="PS51257">
    <property type="entry name" value="PROKAR_LIPOPROTEIN"/>
    <property type="match status" value="1"/>
</dbReference>
<keyword evidence="6" id="KW-1185">Reference proteome</keyword>
<reference evidence="5" key="2">
    <citation type="journal article" date="2021" name="Sci. Rep.">
        <title>The distribution of antibiotic resistance genes in chicken gut microbiota commensals.</title>
        <authorList>
            <person name="Juricova H."/>
            <person name="Matiasovicova J."/>
            <person name="Kubasova T."/>
            <person name="Cejkova D."/>
            <person name="Rychlik I."/>
        </authorList>
    </citation>
    <scope>NUCLEOTIDE SEQUENCE</scope>
    <source>
        <strain evidence="5">An824</strain>
    </source>
</reference>
<dbReference type="GO" id="GO:0030313">
    <property type="term" value="C:cell envelope"/>
    <property type="evidence" value="ECO:0007669"/>
    <property type="project" value="UniProtKB-SubCell"/>
</dbReference>
<comment type="caution">
    <text evidence="5">The sequence shown here is derived from an EMBL/GenBank/DDBJ whole genome shotgun (WGS) entry which is preliminary data.</text>
</comment>
<feature type="chain" id="PRO_5036862063" evidence="3">
    <location>
        <begin position="21"/>
        <end position="431"/>
    </location>
</feature>
<proteinExistence type="predicted"/>
<protein>
    <submittedName>
        <fullName evidence="5">Imelysin</fullName>
    </submittedName>
</protein>
<sequence length="431" mass="46606">MKTNLLAMFCIGAFALTSCSDDDTPGLGGDRENPVIDNRWTGVQAEMWDVAEQYINGVVYPTYRNLAASADDLYNEAVNVQSKHTAGTLTDADVEAACEAFKTAREYWEKSEAFLFGAATDFNIDPHMDSWPLDQGQMANFLSNSTMVAGLYSDDPIAFVNQHNSEFDTALGFHGIEFVLFRDGAPRKASVYDGTEDHSSFANVTVQCKDELAFLVAVAGDVRDNCYRLEVSWLGQQAATAHISRVAELGVWTHALDNNGYYYGADMLLAGIDGSSYASITAALVTLVGASGCGNIANEVASQKIGQAYRVATGTGGQDDAIDYIESPYSKRSYIDYRDNIYSIKNSLYGNIDQTTPDANSVMTFLENNNYSGLNALQSALDDAIAKLTTCVNSGIAFVDDPGAQQAGDAMEAVDLLNDELQNAAQWIEGL</sequence>
<dbReference type="Gene3D" id="1.20.1420.20">
    <property type="entry name" value="M75 peptidase, HXXE motif"/>
    <property type="match status" value="1"/>
</dbReference>
<dbReference type="Pfam" id="PF09375">
    <property type="entry name" value="Peptidase_M75"/>
    <property type="match status" value="1"/>
</dbReference>
<dbReference type="CDD" id="cd14658">
    <property type="entry name" value="Imelysin-like_IrpA"/>
    <property type="match status" value="1"/>
</dbReference>
<reference evidence="5" key="1">
    <citation type="submission" date="2020-08" db="EMBL/GenBank/DDBJ databases">
        <authorList>
            <person name="Cejkova D."/>
            <person name="Kubasova T."/>
            <person name="Jahodarova E."/>
            <person name="Rychlik I."/>
        </authorList>
    </citation>
    <scope>NUCLEOTIDE SEQUENCE</scope>
    <source>
        <strain evidence="5">An824</strain>
    </source>
</reference>
<evidence type="ECO:0000313" key="5">
    <source>
        <dbReference type="EMBL" id="MBM6674677.1"/>
    </source>
</evidence>
<dbReference type="EMBL" id="JACJJG010000111">
    <property type="protein sequence ID" value="MBM6674677.1"/>
    <property type="molecule type" value="Genomic_DNA"/>
</dbReference>
<feature type="domain" description="Imelysin-like" evidence="4">
    <location>
        <begin position="60"/>
        <end position="413"/>
    </location>
</feature>
<evidence type="ECO:0000256" key="3">
    <source>
        <dbReference type="SAM" id="SignalP"/>
    </source>
</evidence>
<evidence type="ECO:0000256" key="1">
    <source>
        <dbReference type="ARBA" id="ARBA00004196"/>
    </source>
</evidence>